<feature type="transmembrane region" description="Helical" evidence="1">
    <location>
        <begin position="235"/>
        <end position="259"/>
    </location>
</feature>
<organism evidence="2 3">
    <name type="scientific">Plantactinospora sonchi</name>
    <dbReference type="NCBI Taxonomy" id="1544735"/>
    <lineage>
        <taxon>Bacteria</taxon>
        <taxon>Bacillati</taxon>
        <taxon>Actinomycetota</taxon>
        <taxon>Actinomycetes</taxon>
        <taxon>Micromonosporales</taxon>
        <taxon>Micromonosporaceae</taxon>
        <taxon>Plantactinospora</taxon>
    </lineage>
</organism>
<comment type="caution">
    <text evidence="2">The sequence shown here is derived from an EMBL/GenBank/DDBJ whole genome shotgun (WGS) entry which is preliminary data.</text>
</comment>
<evidence type="ECO:0000313" key="2">
    <source>
        <dbReference type="EMBL" id="MEE6263077.1"/>
    </source>
</evidence>
<dbReference type="Proteomes" id="UP001332243">
    <property type="component" value="Unassembled WGS sequence"/>
</dbReference>
<feature type="transmembrane region" description="Helical" evidence="1">
    <location>
        <begin position="60"/>
        <end position="77"/>
    </location>
</feature>
<dbReference type="EMBL" id="JAZGQK010000034">
    <property type="protein sequence ID" value="MEE6263077.1"/>
    <property type="molecule type" value="Genomic_DNA"/>
</dbReference>
<reference evidence="2 3" key="1">
    <citation type="submission" date="2024-01" db="EMBL/GenBank/DDBJ databases">
        <title>Genome insights into Plantactinospora sonchi sp. nov.</title>
        <authorList>
            <person name="Wang L."/>
        </authorList>
    </citation>
    <scope>NUCLEOTIDE SEQUENCE [LARGE SCALE GENOMIC DNA]</scope>
    <source>
        <strain evidence="2 3">NEAU-QY2</strain>
    </source>
</reference>
<name>A0ABU7S2X8_9ACTN</name>
<accession>A0ABU7S2X8</accession>
<dbReference type="RefSeq" id="WP_331218015.1">
    <property type="nucleotide sequence ID" value="NZ_JAZGQK010000034.1"/>
</dbReference>
<evidence type="ECO:0000313" key="3">
    <source>
        <dbReference type="Proteomes" id="UP001332243"/>
    </source>
</evidence>
<keyword evidence="1" id="KW-1133">Transmembrane helix</keyword>
<keyword evidence="3" id="KW-1185">Reference proteome</keyword>
<gene>
    <name evidence="2" type="ORF">V1633_31820</name>
</gene>
<feature type="transmembrane region" description="Helical" evidence="1">
    <location>
        <begin position="138"/>
        <end position="157"/>
    </location>
</feature>
<feature type="transmembrane region" description="Helical" evidence="1">
    <location>
        <begin position="23"/>
        <end position="40"/>
    </location>
</feature>
<proteinExistence type="predicted"/>
<feature type="transmembrane region" description="Helical" evidence="1">
    <location>
        <begin position="107"/>
        <end position="126"/>
    </location>
</feature>
<keyword evidence="1" id="KW-0472">Membrane</keyword>
<protein>
    <recommendedName>
        <fullName evidence="4">ABC transporter permease</fullName>
    </recommendedName>
</protein>
<sequence>MTGVSELLAVSRYEFRMQARKRSLWLVTLLLGGLFVAMQGDQGPRYLPADTPPAEVMTTWAVLFGIVVPLGFGMVLADRLVRDRRLRTAALLESLPVGPGRLLAGKYLGGLAASALPVFLLMLVAGGYESVSRGDPLLLGWAVLAFAVVMLPGLVFVAGFALVCPLVLSAPLFRVLFVGYWFWGNMLGSEILPSLTGTLLTPIGGYPASWLTGEWQMYAGMPGWLSFLRPEPDGIAALSSVLLLVLFGLLPVLVAGIVLGRRRRTAV</sequence>
<feature type="transmembrane region" description="Helical" evidence="1">
    <location>
        <begin position="162"/>
        <end position="183"/>
    </location>
</feature>
<evidence type="ECO:0008006" key="4">
    <source>
        <dbReference type="Google" id="ProtNLM"/>
    </source>
</evidence>
<keyword evidence="1" id="KW-0812">Transmembrane</keyword>
<evidence type="ECO:0000256" key="1">
    <source>
        <dbReference type="SAM" id="Phobius"/>
    </source>
</evidence>